<accession>A0A6J4SW75</accession>
<dbReference type="AlphaFoldDB" id="A0A6J4SW75"/>
<feature type="compositionally biased region" description="Basic and acidic residues" evidence="1">
    <location>
        <begin position="75"/>
        <end position="94"/>
    </location>
</feature>
<sequence>GAVGWTHPRPRRGRPPGLPSGDAGHPRGGGGDRAGRGGDGRRGGGGPRAGAASRRDPDGPQHAGRDRHRGHAPRPRGEPRRSRPDANDVRGRQV</sequence>
<gene>
    <name evidence="2" type="ORF">AVDCRST_MAG05-2792</name>
</gene>
<reference evidence="2" key="1">
    <citation type="submission" date="2020-02" db="EMBL/GenBank/DDBJ databases">
        <authorList>
            <person name="Meier V. D."/>
        </authorList>
    </citation>
    <scope>NUCLEOTIDE SEQUENCE</scope>
    <source>
        <strain evidence="2">AVDCRST_MAG05</strain>
    </source>
</reference>
<feature type="non-terminal residue" evidence="2">
    <location>
        <position position="1"/>
    </location>
</feature>
<name>A0A6J4SW75_9ACTN</name>
<feature type="compositionally biased region" description="Basic and acidic residues" evidence="1">
    <location>
        <begin position="33"/>
        <end position="42"/>
    </location>
</feature>
<proteinExistence type="predicted"/>
<feature type="region of interest" description="Disordered" evidence="1">
    <location>
        <begin position="1"/>
        <end position="94"/>
    </location>
</feature>
<evidence type="ECO:0000313" key="2">
    <source>
        <dbReference type="EMBL" id="CAA9507068.1"/>
    </source>
</evidence>
<evidence type="ECO:0000256" key="1">
    <source>
        <dbReference type="SAM" id="MobiDB-lite"/>
    </source>
</evidence>
<protein>
    <submittedName>
        <fullName evidence="2">Regulatory protein, LuxR:Response regulator receiver</fullName>
    </submittedName>
</protein>
<organism evidence="2">
    <name type="scientific">uncultured Rubrobacteraceae bacterium</name>
    <dbReference type="NCBI Taxonomy" id="349277"/>
    <lineage>
        <taxon>Bacteria</taxon>
        <taxon>Bacillati</taxon>
        <taxon>Actinomycetota</taxon>
        <taxon>Rubrobacteria</taxon>
        <taxon>Rubrobacterales</taxon>
        <taxon>Rubrobacteraceae</taxon>
        <taxon>environmental samples</taxon>
    </lineage>
</organism>
<feature type="non-terminal residue" evidence="2">
    <location>
        <position position="94"/>
    </location>
</feature>
<feature type="compositionally biased region" description="Basic residues" evidence="1">
    <location>
        <begin position="65"/>
        <end position="74"/>
    </location>
</feature>
<dbReference type="EMBL" id="CADCVM010000306">
    <property type="protein sequence ID" value="CAA9507068.1"/>
    <property type="molecule type" value="Genomic_DNA"/>
</dbReference>